<evidence type="ECO:0000313" key="2">
    <source>
        <dbReference type="EMBL" id="BFO16445.1"/>
    </source>
</evidence>
<dbReference type="EMBL" id="AP035768">
    <property type="protein sequence ID" value="BFO16445.1"/>
    <property type="molecule type" value="Genomic_DNA"/>
</dbReference>
<protein>
    <recommendedName>
        <fullName evidence="3">Class I SAM-dependent methyltransferase</fullName>
    </recommendedName>
</protein>
<sequence length="185" mass="19919">MADLVTGGMQPRHRRLVRLLLPLLAEHGLARQEGGDWSLTDAETRSGALLRDLVEDHPAYGARTLLLNRQLRHLPDVLRGRALPPAGDGAHEQLHETDPAHRFTHRAVQALLGDIVARWPADRPLRVLEFGATTTALTAAALPCFRPTAPTTPVRRPRPASSPAPNTGSPPTTSSTGASSTRTPT</sequence>
<proteinExistence type="predicted"/>
<reference evidence="2" key="1">
    <citation type="submission" date="2024-06" db="EMBL/GenBank/DDBJ databases">
        <authorList>
            <consortium name="consrtm"/>
            <person name="Uemura M."/>
            <person name="Terahara T."/>
        </authorList>
    </citation>
    <scope>NUCLEOTIDE SEQUENCE</scope>
    <source>
        <strain evidence="2">KM77-8</strain>
    </source>
</reference>
<gene>
    <name evidence="2" type="ORF">SHKM778_28330</name>
</gene>
<dbReference type="AlphaFoldDB" id="A0AAT9HGA1"/>
<organism evidence="2">
    <name type="scientific">Streptomyces haneummycinicus</name>
    <dbReference type="NCBI Taxonomy" id="3074435"/>
    <lineage>
        <taxon>Bacteria</taxon>
        <taxon>Bacillati</taxon>
        <taxon>Actinomycetota</taxon>
        <taxon>Actinomycetes</taxon>
        <taxon>Kitasatosporales</taxon>
        <taxon>Streptomycetaceae</taxon>
        <taxon>Streptomyces</taxon>
    </lineage>
</organism>
<accession>A0AAT9HGA1</accession>
<evidence type="ECO:0008006" key="3">
    <source>
        <dbReference type="Google" id="ProtNLM"/>
    </source>
</evidence>
<feature type="region of interest" description="Disordered" evidence="1">
    <location>
        <begin position="146"/>
        <end position="185"/>
    </location>
</feature>
<name>A0AAT9HGA1_9ACTN</name>
<evidence type="ECO:0000256" key="1">
    <source>
        <dbReference type="SAM" id="MobiDB-lite"/>
    </source>
</evidence>
<reference evidence="2" key="2">
    <citation type="submission" date="2024-07" db="EMBL/GenBank/DDBJ databases">
        <title>Streptomyces haneummycinica sp. nov., a new antibiotic-producing actinobacterium isolated from marine sediment.</title>
        <authorList>
            <person name="Uemura M."/>
            <person name="Hamada M."/>
            <person name="Hirano S."/>
            <person name="Kobayashi K."/>
            <person name="Ohshiro T."/>
            <person name="Kobayashi T."/>
            <person name="Terahara T."/>
        </authorList>
    </citation>
    <scope>NUCLEOTIDE SEQUENCE</scope>
    <source>
        <strain evidence="2">KM77-8</strain>
    </source>
</reference>